<feature type="compositionally biased region" description="Basic and acidic residues" evidence="1">
    <location>
        <begin position="320"/>
        <end position="332"/>
    </location>
</feature>
<evidence type="ECO:0000313" key="3">
    <source>
        <dbReference type="EMBL" id="MBN8660911.1"/>
    </source>
</evidence>
<dbReference type="EMBL" id="JAFLCK010000014">
    <property type="protein sequence ID" value="MBN8660911.1"/>
    <property type="molecule type" value="Genomic_DNA"/>
</dbReference>
<dbReference type="Proteomes" id="UP000664277">
    <property type="component" value="Unassembled WGS sequence"/>
</dbReference>
<dbReference type="SUPFAM" id="SSF47413">
    <property type="entry name" value="lambda repressor-like DNA-binding domains"/>
    <property type="match status" value="1"/>
</dbReference>
<dbReference type="PANTHER" id="PTHR34475">
    <property type="match status" value="1"/>
</dbReference>
<feature type="domain" description="Cytoskeleton protein RodZ-like C-terminal" evidence="2">
    <location>
        <begin position="196"/>
        <end position="266"/>
    </location>
</feature>
<dbReference type="GO" id="GO:0003677">
    <property type="term" value="F:DNA binding"/>
    <property type="evidence" value="ECO:0007669"/>
    <property type="project" value="InterPro"/>
</dbReference>
<gene>
    <name evidence="3" type="ORF">J0M35_11130</name>
</gene>
<reference evidence="3" key="1">
    <citation type="submission" date="2021-02" db="EMBL/GenBank/DDBJ databases">
        <title>Genome-Resolved Metagenomics of a Microbial Community Performing Photosynthetic Biological Nutrient Removal.</title>
        <authorList>
            <person name="Mcdaniel E.A."/>
        </authorList>
    </citation>
    <scope>NUCLEOTIDE SEQUENCE</scope>
    <source>
        <strain evidence="3">UWPOB_OBS1</strain>
    </source>
</reference>
<dbReference type="Pfam" id="PF13464">
    <property type="entry name" value="RodZ_C"/>
    <property type="match status" value="1"/>
</dbReference>
<dbReference type="InterPro" id="IPR025194">
    <property type="entry name" value="RodZ-like_C"/>
</dbReference>
<proteinExistence type="predicted"/>
<accession>A0A8J7PD36</accession>
<name>A0A8J7PD36_9BACT</name>
<sequence length="361" mass="38355">MSLEQVGQKLKSAREAQNLTLGQVYDRIRISTSNLEAIEEGRLEDLPEPVYVAGFIKRYGDMLGLSGQTLVEEYKRTMTGENGKGNGLFGIVKNSQPIAAPTVSYVAPPRLVSDAPSFTKTFFYPSLLLVAVVASVSGLLWWQQQQLAQQQDPSVLALRDSTSRFNAAGMQVAAGTSQMPTAQVPSVLPASTGKITLAASQYVWVEVKSMATGAPLFTGYLEAGDKRDFQDPQGLTVRAGNGGSLSVTDFTGKTEVMGAPGKVKEITYTPPAQTQPGAAAQVADQSSGASSASTGAVKPVTNVKRPISYKRSVSDAAGTGERRPRRLDDGGTRDIPGISSGGGIRSIETPYRYNDGRLDNE</sequence>
<comment type="caution">
    <text evidence="3">The sequence shown here is derived from an EMBL/GenBank/DDBJ whole genome shotgun (WGS) entry which is preliminary data.</text>
</comment>
<feature type="region of interest" description="Disordered" evidence="1">
    <location>
        <begin position="267"/>
        <end position="361"/>
    </location>
</feature>
<feature type="compositionally biased region" description="Low complexity" evidence="1">
    <location>
        <begin position="267"/>
        <end position="297"/>
    </location>
</feature>
<organism evidence="3 4">
    <name type="scientific">Candidatus Obscuribacter phosphatis</name>
    <dbReference type="NCBI Taxonomy" id="1906157"/>
    <lineage>
        <taxon>Bacteria</taxon>
        <taxon>Bacillati</taxon>
        <taxon>Candidatus Melainabacteria</taxon>
        <taxon>Candidatus Obscuribacterales</taxon>
        <taxon>Candidatus Obscuribacteraceae</taxon>
        <taxon>Candidatus Obscuribacter</taxon>
    </lineage>
</organism>
<protein>
    <submittedName>
        <fullName evidence="3">DUF4115 domain-containing protein</fullName>
    </submittedName>
</protein>
<evidence type="ECO:0000313" key="4">
    <source>
        <dbReference type="Proteomes" id="UP000664277"/>
    </source>
</evidence>
<evidence type="ECO:0000259" key="2">
    <source>
        <dbReference type="Pfam" id="PF13464"/>
    </source>
</evidence>
<dbReference type="Gene3D" id="1.10.260.40">
    <property type="entry name" value="lambda repressor-like DNA-binding domains"/>
    <property type="match status" value="1"/>
</dbReference>
<dbReference type="InterPro" id="IPR050400">
    <property type="entry name" value="Bact_Cytoskel_RodZ"/>
</dbReference>
<dbReference type="PANTHER" id="PTHR34475:SF1">
    <property type="entry name" value="CYTOSKELETON PROTEIN RODZ"/>
    <property type="match status" value="1"/>
</dbReference>
<evidence type="ECO:0000256" key="1">
    <source>
        <dbReference type="SAM" id="MobiDB-lite"/>
    </source>
</evidence>
<dbReference type="InterPro" id="IPR001387">
    <property type="entry name" value="Cro/C1-type_HTH"/>
</dbReference>
<dbReference type="AlphaFoldDB" id="A0A8J7PD36"/>
<dbReference type="InterPro" id="IPR010982">
    <property type="entry name" value="Lambda_DNA-bd_dom_sf"/>
</dbReference>
<dbReference type="Pfam" id="PF13413">
    <property type="entry name" value="HTH_25"/>
    <property type="match status" value="1"/>
</dbReference>
<dbReference type="CDD" id="cd00093">
    <property type="entry name" value="HTH_XRE"/>
    <property type="match status" value="1"/>
</dbReference>